<organism evidence="1 2">
    <name type="scientific">Streptomyces iconiensis</name>
    <dbReference type="NCBI Taxonomy" id="1384038"/>
    <lineage>
        <taxon>Bacteria</taxon>
        <taxon>Bacillati</taxon>
        <taxon>Actinomycetota</taxon>
        <taxon>Actinomycetes</taxon>
        <taxon>Kitasatosporales</taxon>
        <taxon>Streptomycetaceae</taxon>
        <taxon>Streptomyces</taxon>
    </lineage>
</organism>
<dbReference type="RefSeq" id="WP_274039146.1">
    <property type="nucleotide sequence ID" value="NZ_JANCPR020000004.1"/>
</dbReference>
<keyword evidence="2" id="KW-1185">Reference proteome</keyword>
<dbReference type="Proteomes" id="UP001214441">
    <property type="component" value="Unassembled WGS sequence"/>
</dbReference>
<proteinExistence type="predicted"/>
<gene>
    <name evidence="1" type="ORF">NMN56_004985</name>
</gene>
<accession>A0ABT6ZRB4</accession>
<evidence type="ECO:0000313" key="1">
    <source>
        <dbReference type="EMBL" id="MDJ1131319.1"/>
    </source>
</evidence>
<reference evidence="1 2" key="1">
    <citation type="submission" date="2023-05" db="EMBL/GenBank/DDBJ databases">
        <title>Streptantibioticus silvisoli sp. nov., acidotolerant actinomycetes 1 from pine litter.</title>
        <authorList>
            <person name="Swiecimska M."/>
            <person name="Golinska P."/>
            <person name="Sangal V."/>
            <person name="Wachnowicz B."/>
            <person name="Goodfellow M."/>
        </authorList>
    </citation>
    <scope>NUCLEOTIDE SEQUENCE [LARGE SCALE GENOMIC DNA]</scope>
    <source>
        <strain evidence="1 2">DSM 42109</strain>
    </source>
</reference>
<evidence type="ECO:0000313" key="2">
    <source>
        <dbReference type="Proteomes" id="UP001214441"/>
    </source>
</evidence>
<sequence>MRNYEGPALMVFEGVETEMMADLTVDRSGEQEEWGGTLEAQAGQDLEGLVEHTVMVRLPNGGESEALVGWGSKEGSARIIGNGAAPF</sequence>
<comment type="caution">
    <text evidence="1">The sequence shown here is derived from an EMBL/GenBank/DDBJ whole genome shotgun (WGS) entry which is preliminary data.</text>
</comment>
<dbReference type="EMBL" id="JANCPR020000004">
    <property type="protein sequence ID" value="MDJ1131319.1"/>
    <property type="molecule type" value="Genomic_DNA"/>
</dbReference>
<protein>
    <submittedName>
        <fullName evidence="1">Uncharacterized protein</fullName>
    </submittedName>
</protein>
<name>A0ABT6ZRB4_9ACTN</name>